<name>K9XNU2_STAC7</name>
<dbReference type="InterPro" id="IPR011006">
    <property type="entry name" value="CheY-like_superfamily"/>
</dbReference>
<dbReference type="PANTHER" id="PTHR43304">
    <property type="entry name" value="PHYTOCHROME-LIKE PROTEIN CPH1"/>
    <property type="match status" value="1"/>
</dbReference>
<dbReference type="InterPro" id="IPR003661">
    <property type="entry name" value="HisK_dim/P_dom"/>
</dbReference>
<dbReference type="InterPro" id="IPR004358">
    <property type="entry name" value="Sig_transdc_His_kin-like_C"/>
</dbReference>
<dbReference type="InterPro" id="IPR001789">
    <property type="entry name" value="Sig_transdc_resp-reg_receiver"/>
</dbReference>
<reference evidence="12" key="1">
    <citation type="journal article" date="2013" name="Proc. Natl. Acad. Sci. U.S.A.">
        <title>Improving the coverage of the cyanobacterial phylum using diversity-driven genome sequencing.</title>
        <authorList>
            <person name="Shih P.M."/>
            <person name="Wu D."/>
            <person name="Latifi A."/>
            <person name="Axen S.D."/>
            <person name="Fewer D.P."/>
            <person name="Talla E."/>
            <person name="Calteau A."/>
            <person name="Cai F."/>
            <person name="Tandeau de Marsac N."/>
            <person name="Rippka R."/>
            <person name="Herdman M."/>
            <person name="Sivonen K."/>
            <person name="Coursin T."/>
            <person name="Laurent T."/>
            <person name="Goodwin L."/>
            <person name="Nolan M."/>
            <person name="Davenport K.W."/>
            <person name="Han C.S."/>
            <person name="Rubin E.M."/>
            <person name="Eisen J.A."/>
            <person name="Woyke T."/>
            <person name="Gugger M."/>
            <person name="Kerfeld C.A."/>
        </authorList>
    </citation>
    <scope>NUCLEOTIDE SEQUENCE [LARGE SCALE GENOMIC DNA]</scope>
    <source>
        <strain evidence="12">ATCC 29371 / PCC 7437</strain>
    </source>
</reference>
<dbReference type="PROSITE" id="PS50110">
    <property type="entry name" value="RESPONSE_REGULATORY"/>
    <property type="match status" value="1"/>
</dbReference>
<dbReference type="AlphaFoldDB" id="K9XNU2"/>
<dbReference type="InterPro" id="IPR052162">
    <property type="entry name" value="Sensor_kinase/Photoreceptor"/>
</dbReference>
<comment type="catalytic activity">
    <reaction evidence="1">
        <text>ATP + protein L-histidine = ADP + protein N-phospho-L-histidine.</text>
        <dbReference type="EC" id="2.7.13.3"/>
    </reaction>
</comment>
<dbReference type="SUPFAM" id="SSF47384">
    <property type="entry name" value="Homodimeric domain of signal transducing histidine kinase"/>
    <property type="match status" value="1"/>
</dbReference>
<gene>
    <name evidence="11" type="ordered locus">Sta7437_0593</name>
</gene>
<dbReference type="Gene3D" id="1.10.287.130">
    <property type="match status" value="1"/>
</dbReference>
<keyword evidence="8" id="KW-0175">Coiled coil</keyword>
<evidence type="ECO:0000256" key="3">
    <source>
        <dbReference type="ARBA" id="ARBA00022553"/>
    </source>
</evidence>
<dbReference type="Gene3D" id="3.30.565.10">
    <property type="entry name" value="Histidine kinase-like ATPase, C-terminal domain"/>
    <property type="match status" value="1"/>
</dbReference>
<dbReference type="SMART" id="SM00387">
    <property type="entry name" value="HATPase_c"/>
    <property type="match status" value="1"/>
</dbReference>
<keyword evidence="12" id="KW-1185">Reference proteome</keyword>
<dbReference type="Pfam" id="PF00512">
    <property type="entry name" value="HisKA"/>
    <property type="match status" value="1"/>
</dbReference>
<dbReference type="CDD" id="cd00082">
    <property type="entry name" value="HisKA"/>
    <property type="match status" value="1"/>
</dbReference>
<dbReference type="eggNOG" id="COG3706">
    <property type="taxonomic scope" value="Bacteria"/>
</dbReference>
<evidence type="ECO:0000313" key="11">
    <source>
        <dbReference type="EMBL" id="AFZ34193.1"/>
    </source>
</evidence>
<dbReference type="Gene3D" id="3.40.50.2300">
    <property type="match status" value="1"/>
</dbReference>
<dbReference type="GO" id="GO:0000155">
    <property type="term" value="F:phosphorelay sensor kinase activity"/>
    <property type="evidence" value="ECO:0007669"/>
    <property type="project" value="InterPro"/>
</dbReference>
<dbReference type="OrthoDB" id="569699at2"/>
<keyword evidence="6" id="KW-0902">Two-component regulatory system</keyword>
<dbReference type="Pfam" id="PF02518">
    <property type="entry name" value="HATPase_c"/>
    <property type="match status" value="1"/>
</dbReference>
<dbReference type="KEGG" id="scs:Sta7437_0593"/>
<dbReference type="FunFam" id="3.30.565.10:FF:000006">
    <property type="entry name" value="Sensor histidine kinase WalK"/>
    <property type="match status" value="1"/>
</dbReference>
<sequence>MAEDTIRADVILVVDDTLSSLQQLQSILQSNGFTVIVTQDGMSALSKAEYAEPDLILLDILMPGFDGLEVCLKLKNNKKTQDIPIIFMTALTDTDNKVKGFNTGGIDYITKPIEEEELIVRIKTHLTLRKIRQQLQEQNKELKKEISIRQGTESKLKHSQQILEKVNCELETRVLERTTELVQAKQKLEKINTELIQSNQELEQFAYIVSHDLQAPLRSLNMFADLLAQEYHNKLSDEANQYIKYIVDGATRMQALIKDLLLYCRAGKNEQTWISIDLKDIVQLVIQDLHETIERNNAIITIKNLPIVQVNPTEINQLFQNLITNGLKFCSQAQPKIVIDTKLLEQQWLISVQDNGIGIESQYFKEIFQVFQRLHTQEQYLGTGIGLAICQKIVQRYGGKIWVESELGKGSTFYFTLPLKNSVSVKFYSQ</sequence>
<dbReference type="Proteomes" id="UP000010473">
    <property type="component" value="Chromosome"/>
</dbReference>
<evidence type="ECO:0000256" key="2">
    <source>
        <dbReference type="ARBA" id="ARBA00012438"/>
    </source>
</evidence>
<evidence type="ECO:0000256" key="4">
    <source>
        <dbReference type="ARBA" id="ARBA00022679"/>
    </source>
</evidence>
<dbReference type="PANTHER" id="PTHR43304:SF1">
    <property type="entry name" value="PAC DOMAIN-CONTAINING PROTEIN"/>
    <property type="match status" value="1"/>
</dbReference>
<dbReference type="EC" id="2.7.13.3" evidence="2"/>
<feature type="coiled-coil region" evidence="8">
    <location>
        <begin position="125"/>
        <end position="152"/>
    </location>
</feature>
<dbReference type="HOGENOM" id="CLU_000445_114_72_3"/>
<proteinExistence type="predicted"/>
<protein>
    <recommendedName>
        <fullName evidence="2">histidine kinase</fullName>
        <ecNumber evidence="2">2.7.13.3</ecNumber>
    </recommendedName>
</protein>
<dbReference type="SUPFAM" id="SSF55874">
    <property type="entry name" value="ATPase domain of HSP90 chaperone/DNA topoisomerase II/histidine kinase"/>
    <property type="match status" value="1"/>
</dbReference>
<dbReference type="PRINTS" id="PR00344">
    <property type="entry name" value="BCTRLSENSOR"/>
</dbReference>
<keyword evidence="3 7" id="KW-0597">Phosphoprotein</keyword>
<dbReference type="eggNOG" id="COG4251">
    <property type="taxonomic scope" value="Bacteria"/>
</dbReference>
<evidence type="ECO:0000256" key="8">
    <source>
        <dbReference type="SAM" id="Coils"/>
    </source>
</evidence>
<keyword evidence="5 11" id="KW-0418">Kinase</keyword>
<dbReference type="SMART" id="SM00388">
    <property type="entry name" value="HisKA"/>
    <property type="match status" value="1"/>
</dbReference>
<dbReference type="SUPFAM" id="SSF52172">
    <property type="entry name" value="CheY-like"/>
    <property type="match status" value="1"/>
</dbReference>
<dbReference type="STRING" id="111780.Sta7437_0593"/>
<feature type="domain" description="Histidine kinase" evidence="9">
    <location>
        <begin position="208"/>
        <end position="421"/>
    </location>
</feature>
<dbReference type="PROSITE" id="PS50109">
    <property type="entry name" value="HIS_KIN"/>
    <property type="match status" value="1"/>
</dbReference>
<accession>K9XNU2</accession>
<dbReference type="InterPro" id="IPR036097">
    <property type="entry name" value="HisK_dim/P_sf"/>
</dbReference>
<dbReference type="InterPro" id="IPR003594">
    <property type="entry name" value="HATPase_dom"/>
</dbReference>
<evidence type="ECO:0000313" key="12">
    <source>
        <dbReference type="Proteomes" id="UP000010473"/>
    </source>
</evidence>
<dbReference type="RefSeq" id="WP_015191866.1">
    <property type="nucleotide sequence ID" value="NC_019748.1"/>
</dbReference>
<evidence type="ECO:0000256" key="7">
    <source>
        <dbReference type="PROSITE-ProRule" id="PRU00169"/>
    </source>
</evidence>
<feature type="domain" description="Response regulatory" evidence="10">
    <location>
        <begin position="10"/>
        <end position="126"/>
    </location>
</feature>
<evidence type="ECO:0000256" key="6">
    <source>
        <dbReference type="ARBA" id="ARBA00023012"/>
    </source>
</evidence>
<dbReference type="EMBL" id="CP003653">
    <property type="protein sequence ID" value="AFZ34193.1"/>
    <property type="molecule type" value="Genomic_DNA"/>
</dbReference>
<dbReference type="CDD" id="cd19920">
    <property type="entry name" value="REC_PA4781-like"/>
    <property type="match status" value="1"/>
</dbReference>
<keyword evidence="4" id="KW-0808">Transferase</keyword>
<dbReference type="Pfam" id="PF00072">
    <property type="entry name" value="Response_reg"/>
    <property type="match status" value="1"/>
</dbReference>
<evidence type="ECO:0000256" key="1">
    <source>
        <dbReference type="ARBA" id="ARBA00000085"/>
    </source>
</evidence>
<evidence type="ECO:0000259" key="9">
    <source>
        <dbReference type="PROSITE" id="PS50109"/>
    </source>
</evidence>
<dbReference type="InterPro" id="IPR005467">
    <property type="entry name" value="His_kinase_dom"/>
</dbReference>
<evidence type="ECO:0000256" key="5">
    <source>
        <dbReference type="ARBA" id="ARBA00022777"/>
    </source>
</evidence>
<organism evidence="11 12">
    <name type="scientific">Stanieria cyanosphaera (strain ATCC 29371 / PCC 7437)</name>
    <dbReference type="NCBI Taxonomy" id="111780"/>
    <lineage>
        <taxon>Bacteria</taxon>
        <taxon>Bacillati</taxon>
        <taxon>Cyanobacteriota</taxon>
        <taxon>Cyanophyceae</taxon>
        <taxon>Pleurocapsales</taxon>
        <taxon>Dermocarpellaceae</taxon>
        <taxon>Stanieria</taxon>
    </lineage>
</organism>
<evidence type="ECO:0000259" key="10">
    <source>
        <dbReference type="PROSITE" id="PS50110"/>
    </source>
</evidence>
<dbReference type="InterPro" id="IPR036890">
    <property type="entry name" value="HATPase_C_sf"/>
</dbReference>
<feature type="modified residue" description="4-aspartylphosphate" evidence="7">
    <location>
        <position position="59"/>
    </location>
</feature>
<dbReference type="SMART" id="SM00448">
    <property type="entry name" value="REC"/>
    <property type="match status" value="1"/>
</dbReference>